<dbReference type="InterPro" id="IPR050832">
    <property type="entry name" value="Bact_Acetyltransf"/>
</dbReference>
<dbReference type="InterPro" id="IPR016181">
    <property type="entry name" value="Acyl_CoA_acyltransferase"/>
</dbReference>
<feature type="domain" description="N-acetyltransferase" evidence="3">
    <location>
        <begin position="20"/>
        <end position="164"/>
    </location>
</feature>
<reference evidence="5" key="1">
    <citation type="journal article" date="2019" name="Int. J. Syst. Evol. Microbiol.">
        <title>The Global Catalogue of Microorganisms (GCM) 10K type strain sequencing project: providing services to taxonomists for standard genome sequencing and annotation.</title>
        <authorList>
            <consortium name="The Broad Institute Genomics Platform"/>
            <consortium name="The Broad Institute Genome Sequencing Center for Infectious Disease"/>
            <person name="Wu L."/>
            <person name="Ma J."/>
        </authorList>
    </citation>
    <scope>NUCLEOTIDE SEQUENCE [LARGE SCALE GENOMIC DNA]</scope>
    <source>
        <strain evidence="5">KCTC 52490</strain>
    </source>
</reference>
<dbReference type="Gene3D" id="3.40.630.30">
    <property type="match status" value="1"/>
</dbReference>
<dbReference type="Pfam" id="PF00583">
    <property type="entry name" value="Acetyltransf_1"/>
    <property type="match status" value="1"/>
</dbReference>
<evidence type="ECO:0000259" key="3">
    <source>
        <dbReference type="PROSITE" id="PS51186"/>
    </source>
</evidence>
<dbReference type="PANTHER" id="PTHR43877:SF8">
    <property type="entry name" value="N-ACETYLGLUTAMATE SYNTHASE-RELATED"/>
    <property type="match status" value="1"/>
</dbReference>
<protein>
    <submittedName>
        <fullName evidence="4">GNAT family N-acetyltransferase</fullName>
        <ecNumber evidence="4">2.3.1.-</ecNumber>
    </submittedName>
</protein>
<dbReference type="InterPro" id="IPR000182">
    <property type="entry name" value="GNAT_dom"/>
</dbReference>
<sequence>MLNTDLYLEIVDTTTASQTILLAIARHDQLLHAERIPEDPPLNQEAQLTALRYGKSKSERRYFLLWDQDQVVASATVEIPLEQNTQLAFVYLSVLPLYRRRHLGTCLMTQIATYAQQKERTKLLTNASSRLPAGEIVLHYIGAQLTKEQQFIQLDLNEMEPGLLTRWIRECETLDYSLWQHQGAYPIDRLGEIATLRDVINTVSKEESDVQDWQTTSEALQEEDELMIKSGKQRLTTFVEHRSSGQLVGLSELYWDPKRASLLFQQATAVHPEHRRHSLGRWMKAANLHKVLTVNRQARYVRAGNTPDNVGMLRINQALGFKPWTTHTDWQIDISILQAYLRINDE</sequence>
<dbReference type="GO" id="GO:0016746">
    <property type="term" value="F:acyltransferase activity"/>
    <property type="evidence" value="ECO:0007669"/>
    <property type="project" value="UniProtKB-KW"/>
</dbReference>
<dbReference type="Proteomes" id="UP001597512">
    <property type="component" value="Unassembled WGS sequence"/>
</dbReference>
<dbReference type="EC" id="2.3.1.-" evidence="4"/>
<name>A0ABW6AKT9_9BACT</name>
<evidence type="ECO:0000313" key="4">
    <source>
        <dbReference type="EMBL" id="MFD2935107.1"/>
    </source>
</evidence>
<comment type="caution">
    <text evidence="4">The sequence shown here is derived from an EMBL/GenBank/DDBJ whole genome shotgun (WGS) entry which is preliminary data.</text>
</comment>
<keyword evidence="2 4" id="KW-0012">Acyltransferase</keyword>
<dbReference type="RefSeq" id="WP_381502397.1">
    <property type="nucleotide sequence ID" value="NZ_JBHUOM010000012.1"/>
</dbReference>
<keyword evidence="5" id="KW-1185">Reference proteome</keyword>
<dbReference type="PANTHER" id="PTHR43877">
    <property type="entry name" value="AMINOALKYLPHOSPHONATE N-ACETYLTRANSFERASE-RELATED-RELATED"/>
    <property type="match status" value="1"/>
</dbReference>
<gene>
    <name evidence="4" type="ORF">ACFS25_15045</name>
</gene>
<evidence type="ECO:0000256" key="1">
    <source>
        <dbReference type="ARBA" id="ARBA00022679"/>
    </source>
</evidence>
<accession>A0ABW6AKT9</accession>
<proteinExistence type="predicted"/>
<evidence type="ECO:0000256" key="2">
    <source>
        <dbReference type="ARBA" id="ARBA00023315"/>
    </source>
</evidence>
<dbReference type="PROSITE" id="PS51186">
    <property type="entry name" value="GNAT"/>
    <property type="match status" value="2"/>
</dbReference>
<dbReference type="SUPFAM" id="SSF55729">
    <property type="entry name" value="Acyl-CoA N-acyltransferases (Nat)"/>
    <property type="match status" value="2"/>
</dbReference>
<feature type="domain" description="N-acetyltransferase" evidence="3">
    <location>
        <begin position="185"/>
        <end position="346"/>
    </location>
</feature>
<organism evidence="4 5">
    <name type="scientific">Spirosoma flavum</name>
    <dbReference type="NCBI Taxonomy" id="2048557"/>
    <lineage>
        <taxon>Bacteria</taxon>
        <taxon>Pseudomonadati</taxon>
        <taxon>Bacteroidota</taxon>
        <taxon>Cytophagia</taxon>
        <taxon>Cytophagales</taxon>
        <taxon>Cytophagaceae</taxon>
        <taxon>Spirosoma</taxon>
    </lineage>
</organism>
<dbReference type="CDD" id="cd04301">
    <property type="entry name" value="NAT_SF"/>
    <property type="match status" value="1"/>
</dbReference>
<dbReference type="EMBL" id="JBHUOM010000012">
    <property type="protein sequence ID" value="MFD2935107.1"/>
    <property type="molecule type" value="Genomic_DNA"/>
</dbReference>
<keyword evidence="1 4" id="KW-0808">Transferase</keyword>
<evidence type="ECO:0000313" key="5">
    <source>
        <dbReference type="Proteomes" id="UP001597512"/>
    </source>
</evidence>